<evidence type="ECO:0000313" key="3">
    <source>
        <dbReference type="Proteomes" id="UP001195903"/>
    </source>
</evidence>
<protein>
    <recommendedName>
        <fullName evidence="1">UPF0276 protein KJI95_01055</fullName>
    </recommendedName>
</protein>
<comment type="similarity">
    <text evidence="1">Belongs to the UPF0276 family.</text>
</comment>
<accession>A0ABS5V017</accession>
<reference evidence="2 3" key="1">
    <citation type="submission" date="2021-05" db="EMBL/GenBank/DDBJ databases">
        <title>Shewanella sp. JM162201.</title>
        <authorList>
            <person name="Xu S."/>
            <person name="Li A."/>
        </authorList>
    </citation>
    <scope>NUCLEOTIDE SEQUENCE [LARGE SCALE GENOMIC DNA]</scope>
    <source>
        <strain evidence="2 3">JM162201</strain>
    </source>
</reference>
<dbReference type="InterPro" id="IPR007801">
    <property type="entry name" value="MbnB/TglH/ChrH"/>
</dbReference>
<dbReference type="Proteomes" id="UP001195903">
    <property type="component" value="Unassembled WGS sequence"/>
</dbReference>
<dbReference type="Pfam" id="PF05114">
    <property type="entry name" value="MbnB_TglH_ChrH"/>
    <property type="match status" value="1"/>
</dbReference>
<dbReference type="Gene3D" id="3.20.20.150">
    <property type="entry name" value="Divalent-metal-dependent TIM barrel enzymes"/>
    <property type="match status" value="1"/>
</dbReference>
<dbReference type="NCBIfam" id="NF003818">
    <property type="entry name" value="PRK05409.1"/>
    <property type="match status" value="1"/>
</dbReference>
<evidence type="ECO:0000313" key="2">
    <source>
        <dbReference type="EMBL" id="MBT1443117.1"/>
    </source>
</evidence>
<comment type="caution">
    <text evidence="2">The sequence shown here is derived from an EMBL/GenBank/DDBJ whole genome shotgun (WGS) entry which is preliminary data.</text>
</comment>
<keyword evidence="3" id="KW-1185">Reference proteome</keyword>
<organism evidence="2 3">
    <name type="scientific">Shewanella jiangmenensis</name>
    <dbReference type="NCBI Taxonomy" id="2837387"/>
    <lineage>
        <taxon>Bacteria</taxon>
        <taxon>Pseudomonadati</taxon>
        <taxon>Pseudomonadota</taxon>
        <taxon>Gammaproteobacteria</taxon>
        <taxon>Alteromonadales</taxon>
        <taxon>Shewanellaceae</taxon>
        <taxon>Shewanella</taxon>
    </lineage>
</organism>
<sequence length="301" mass="33383">MPLSTVSDTAPKAGSDAALNLVAGLGLRREMLDEFCTEAPSEIDFFEVAPENWMALGGKFGKQFRTLTERHPFFCHGLSLSIGSSAPLDVEFVKNIKTFLDFHGIDVYSEHLSYCSGSGHLYDLMPMPFTGEAVRHVAARVRQVEDILERPLILENISFYAAPGAEMSEQAFVLSVLEEADCALLLDVNNIYVNSINHGYDASAYLAAMPTERIRYLHVAGHYVEAPDLIVDTHGADIIDPVWQLLKDCYAMHGPLPTLLERDFNIPPTPVLLEEIRRIRTLHSSSRQHVAGSESNARRAV</sequence>
<dbReference type="PANTHER" id="PTHR42194">
    <property type="entry name" value="UPF0276 PROTEIN HI_1600"/>
    <property type="match status" value="1"/>
</dbReference>
<dbReference type="EMBL" id="JAHEPS010000001">
    <property type="protein sequence ID" value="MBT1443117.1"/>
    <property type="molecule type" value="Genomic_DNA"/>
</dbReference>
<name>A0ABS5V017_9GAMM</name>
<gene>
    <name evidence="2" type="ORF">KJI95_01055</name>
</gene>
<evidence type="ECO:0000256" key="1">
    <source>
        <dbReference type="HAMAP-Rule" id="MF_00697"/>
    </source>
</evidence>
<dbReference type="InterPro" id="IPR036237">
    <property type="entry name" value="Xyl_isomerase-like_sf"/>
</dbReference>
<dbReference type="PANTHER" id="PTHR42194:SF1">
    <property type="entry name" value="UPF0276 PROTEIN HI_1600"/>
    <property type="match status" value="1"/>
</dbReference>
<dbReference type="HAMAP" id="MF_00697">
    <property type="entry name" value="UPF0276"/>
    <property type="match status" value="1"/>
</dbReference>
<dbReference type="SUPFAM" id="SSF51658">
    <property type="entry name" value="Xylose isomerase-like"/>
    <property type="match status" value="1"/>
</dbReference>
<proteinExistence type="inferred from homology"/>